<evidence type="ECO:0000259" key="3">
    <source>
        <dbReference type="Pfam" id="PF00724"/>
    </source>
</evidence>
<organism evidence="4 5">
    <name type="scientific">Marinifilum caeruleilacunae</name>
    <dbReference type="NCBI Taxonomy" id="2499076"/>
    <lineage>
        <taxon>Bacteria</taxon>
        <taxon>Pseudomonadati</taxon>
        <taxon>Bacteroidota</taxon>
        <taxon>Bacteroidia</taxon>
        <taxon>Marinilabiliales</taxon>
        <taxon>Marinifilaceae</taxon>
    </lineage>
</organism>
<dbReference type="Proteomes" id="UP000732105">
    <property type="component" value="Unassembled WGS sequence"/>
</dbReference>
<sequence length="366" mass="40999">MKRLFEPVKINSLELKNRIIRSAAWMNAAEDNGKINEQTLKIYEDLAKGGAGLVMTGYAYILKEEQPNPHMLGIYSDDLIEEHKKLTSLVHENGSKIGLQIVYGGSASTHPNAGSMKFIGPSAIQNRMTGITPKEATIEDFRRITKAFGDAAFRAKQAGYDAVQFHAAHGYFLSMLLTPYFNRRSDEYGGDIHGRAKLVYEIVQEVQNRVGSDFPVMIKMNFDDLLENGEGMTFKEAQQLCQRLDEIGIDLIELSAGSLSGKPDLPIVRTKLKSPEAQSYYKEAAIKISSQVKAPISFVGGNRTPDLMEEILNDSNIEFFSMARPFIAEPDLVNKWQKNQSYQLKCVSCNRCWDTVPVSCVLNRKK</sequence>
<dbReference type="InterPro" id="IPR051799">
    <property type="entry name" value="NADH_flavin_oxidoreductase"/>
</dbReference>
<dbReference type="PANTHER" id="PTHR43656">
    <property type="entry name" value="BINDING OXIDOREDUCTASE, PUTATIVE (AFU_ORTHOLOGUE AFUA_2G08260)-RELATED"/>
    <property type="match status" value="1"/>
</dbReference>
<keyword evidence="2" id="KW-0560">Oxidoreductase</keyword>
<feature type="domain" description="NADH:flavin oxidoreductase/NADH oxidase N-terminal" evidence="3">
    <location>
        <begin position="4"/>
        <end position="340"/>
    </location>
</feature>
<keyword evidence="5" id="KW-1185">Reference proteome</keyword>
<dbReference type="InterPro" id="IPR001155">
    <property type="entry name" value="OxRdtase_FMN_N"/>
</dbReference>
<proteinExistence type="predicted"/>
<dbReference type="PANTHER" id="PTHR43656:SF2">
    <property type="entry name" value="BINDING OXIDOREDUCTASE, PUTATIVE (AFU_ORTHOLOGUE AFUA_2G08260)-RELATED"/>
    <property type="match status" value="1"/>
</dbReference>
<protein>
    <submittedName>
        <fullName evidence="4">NADH:flavin oxidoreductase</fullName>
    </submittedName>
</protein>
<evidence type="ECO:0000313" key="4">
    <source>
        <dbReference type="EMBL" id="NOU58278.1"/>
    </source>
</evidence>
<dbReference type="Pfam" id="PF00724">
    <property type="entry name" value="Oxidored_FMN"/>
    <property type="match status" value="1"/>
</dbReference>
<evidence type="ECO:0000256" key="2">
    <source>
        <dbReference type="ARBA" id="ARBA00023002"/>
    </source>
</evidence>
<accession>A0ABX1WQE7</accession>
<dbReference type="CDD" id="cd02803">
    <property type="entry name" value="OYE_like_FMN_family"/>
    <property type="match status" value="1"/>
</dbReference>
<dbReference type="RefSeq" id="WP_171593542.1">
    <property type="nucleotide sequence ID" value="NZ_RZNH01000001.1"/>
</dbReference>
<dbReference type="SUPFAM" id="SSF51395">
    <property type="entry name" value="FMN-linked oxidoreductases"/>
    <property type="match status" value="1"/>
</dbReference>
<evidence type="ECO:0000256" key="1">
    <source>
        <dbReference type="ARBA" id="ARBA00022630"/>
    </source>
</evidence>
<dbReference type="InterPro" id="IPR013785">
    <property type="entry name" value="Aldolase_TIM"/>
</dbReference>
<reference evidence="4 5" key="1">
    <citation type="submission" date="2018-12" db="EMBL/GenBank/DDBJ databases">
        <title>Marinifilum JC070 sp. nov., a marine bacterium isolated from Yongle Blue Hole in the South China Sea.</title>
        <authorList>
            <person name="Fu T."/>
        </authorList>
    </citation>
    <scope>NUCLEOTIDE SEQUENCE [LARGE SCALE GENOMIC DNA]</scope>
    <source>
        <strain evidence="4 5">JC070</strain>
    </source>
</reference>
<keyword evidence="1" id="KW-0285">Flavoprotein</keyword>
<dbReference type="Gene3D" id="3.20.20.70">
    <property type="entry name" value="Aldolase class I"/>
    <property type="match status" value="1"/>
</dbReference>
<name>A0ABX1WQE7_9BACT</name>
<evidence type="ECO:0000313" key="5">
    <source>
        <dbReference type="Proteomes" id="UP000732105"/>
    </source>
</evidence>
<dbReference type="EMBL" id="RZNH01000001">
    <property type="protein sequence ID" value="NOU58278.1"/>
    <property type="molecule type" value="Genomic_DNA"/>
</dbReference>
<gene>
    <name evidence="4" type="ORF">ELS83_00515</name>
</gene>
<comment type="caution">
    <text evidence="4">The sequence shown here is derived from an EMBL/GenBank/DDBJ whole genome shotgun (WGS) entry which is preliminary data.</text>
</comment>